<proteinExistence type="predicted"/>
<dbReference type="AlphaFoldDB" id="A0A1X7V1W1"/>
<evidence type="ECO:0000313" key="1">
    <source>
        <dbReference type="EnsemblMetazoa" id="Aqu2.1.34235_001"/>
    </source>
</evidence>
<dbReference type="EnsemblMetazoa" id="Aqu2.1.34235_001">
    <property type="protein sequence ID" value="Aqu2.1.34235_001"/>
    <property type="gene ID" value="Aqu2.1.34235"/>
</dbReference>
<name>A0A1X7V1W1_AMPQE</name>
<organism evidence="1">
    <name type="scientific">Amphimedon queenslandica</name>
    <name type="common">Sponge</name>
    <dbReference type="NCBI Taxonomy" id="400682"/>
    <lineage>
        <taxon>Eukaryota</taxon>
        <taxon>Metazoa</taxon>
        <taxon>Porifera</taxon>
        <taxon>Demospongiae</taxon>
        <taxon>Heteroscleromorpha</taxon>
        <taxon>Haplosclerida</taxon>
        <taxon>Niphatidae</taxon>
        <taxon>Amphimedon</taxon>
    </lineage>
</organism>
<dbReference type="InParanoid" id="A0A1X7V1W1"/>
<accession>A0A1X7V1W1</accession>
<sequence length="251" mass="27857">MAEAAALKPRKGRKGKSGFGLPADIWNDILGGDGVAPKPIVLFGEANFTFTIALASLRTNGSEGITATTYDSQLPTFDRAQATAETQCTPNGKKYKLSDEEIEDNIADVSGLPDFSDNWHTDVDATSIPDWLQVAGKVVWFQCPWTLISMGSTENLIRDFMQEMARKQDIGDILVIGISTHKVYIGRYNIESMLGDGSGKSIINGYRYLGYDKNIIKNILKHGYKHHSDATHDIHQVHNDYSFDTSIQKRR</sequence>
<evidence type="ECO:0008006" key="2">
    <source>
        <dbReference type="Google" id="ProtNLM"/>
    </source>
</evidence>
<reference evidence="1" key="1">
    <citation type="submission" date="2017-05" db="UniProtKB">
        <authorList>
            <consortium name="EnsemblMetazoa"/>
        </authorList>
    </citation>
    <scope>IDENTIFICATION</scope>
</reference>
<protein>
    <recommendedName>
        <fullName evidence="2">25S rRNA (uridine-N(3))-methyltransferase BMT5-like domain-containing protein</fullName>
    </recommendedName>
</protein>